<protein>
    <submittedName>
        <fullName evidence="3">Uncharacterized protein</fullName>
    </submittedName>
</protein>
<sequence length="147" mass="16315">MEHVVIGDKNVIEKGPDQRGTTKNITSDDRTRHNGRCCCRDGQNTARPPLAHTPRKFSPMLSSPSPILSAQRRGAVANRPPIDYSFAHVFLSPSRHLDDIVHVLQEGSSFLTYAQEIQGPVPICRCPRFVMSLSSITDQMTIDFVTA</sequence>
<dbReference type="AlphaFoldDB" id="A0A1I7ZJ32"/>
<proteinExistence type="predicted"/>
<evidence type="ECO:0000313" key="2">
    <source>
        <dbReference type="Proteomes" id="UP000095287"/>
    </source>
</evidence>
<feature type="compositionally biased region" description="Basic and acidic residues" evidence="1">
    <location>
        <begin position="1"/>
        <end position="17"/>
    </location>
</feature>
<dbReference type="Proteomes" id="UP000095287">
    <property type="component" value="Unplaced"/>
</dbReference>
<accession>A0A1I7ZJ32</accession>
<evidence type="ECO:0000256" key="1">
    <source>
        <dbReference type="SAM" id="MobiDB-lite"/>
    </source>
</evidence>
<feature type="region of interest" description="Disordered" evidence="1">
    <location>
        <begin position="1"/>
        <end position="64"/>
    </location>
</feature>
<evidence type="ECO:0000313" key="3">
    <source>
        <dbReference type="WBParaSite" id="L893_g26798.t1"/>
    </source>
</evidence>
<keyword evidence="2" id="KW-1185">Reference proteome</keyword>
<reference evidence="3" key="1">
    <citation type="submission" date="2016-11" db="UniProtKB">
        <authorList>
            <consortium name="WormBaseParasite"/>
        </authorList>
    </citation>
    <scope>IDENTIFICATION</scope>
</reference>
<dbReference type="WBParaSite" id="L893_g26798.t1">
    <property type="protein sequence ID" value="L893_g26798.t1"/>
    <property type="gene ID" value="L893_g26798"/>
</dbReference>
<organism evidence="2 3">
    <name type="scientific">Steinernema glaseri</name>
    <dbReference type="NCBI Taxonomy" id="37863"/>
    <lineage>
        <taxon>Eukaryota</taxon>
        <taxon>Metazoa</taxon>
        <taxon>Ecdysozoa</taxon>
        <taxon>Nematoda</taxon>
        <taxon>Chromadorea</taxon>
        <taxon>Rhabditida</taxon>
        <taxon>Tylenchina</taxon>
        <taxon>Panagrolaimomorpha</taxon>
        <taxon>Strongyloidoidea</taxon>
        <taxon>Steinernematidae</taxon>
        <taxon>Steinernema</taxon>
    </lineage>
</organism>
<name>A0A1I7ZJ32_9BILA</name>